<name>A0A0V0XF49_TRIPS</name>
<comment type="caution">
    <text evidence="1">The sequence shown here is derived from an EMBL/GenBank/DDBJ whole genome shotgun (WGS) entry which is preliminary data.</text>
</comment>
<dbReference type="EMBL" id="JYDU01000353">
    <property type="protein sequence ID" value="KRX86621.1"/>
    <property type="molecule type" value="Genomic_DNA"/>
</dbReference>
<accession>A0A0V0XF49</accession>
<proteinExistence type="predicted"/>
<gene>
    <name evidence="1" type="ORF">T4E_5184</name>
</gene>
<reference evidence="1 2" key="1">
    <citation type="submission" date="2015-01" db="EMBL/GenBank/DDBJ databases">
        <title>Evolution of Trichinella species and genotypes.</title>
        <authorList>
            <person name="Korhonen P.K."/>
            <person name="Edoardo P."/>
            <person name="Giuseppe L.R."/>
            <person name="Gasser R.B."/>
        </authorList>
    </citation>
    <scope>NUCLEOTIDE SEQUENCE [LARGE SCALE GENOMIC DNA]</scope>
    <source>
        <strain evidence="1">ISS141</strain>
    </source>
</reference>
<dbReference type="AlphaFoldDB" id="A0A0V0XF49"/>
<dbReference type="Proteomes" id="UP000054815">
    <property type="component" value="Unassembled WGS sequence"/>
</dbReference>
<protein>
    <submittedName>
        <fullName evidence="1">Uncharacterized protein</fullName>
    </submittedName>
</protein>
<sequence length="61" mass="7103">MISRSNKTKINLTIKKLIEKDNINRHVISAMDPRITWSPWKPVVMKNTLPFTPLDMVNVDL</sequence>
<evidence type="ECO:0000313" key="1">
    <source>
        <dbReference type="EMBL" id="KRX86621.1"/>
    </source>
</evidence>
<evidence type="ECO:0000313" key="2">
    <source>
        <dbReference type="Proteomes" id="UP000054815"/>
    </source>
</evidence>
<organism evidence="1 2">
    <name type="scientific">Trichinella pseudospiralis</name>
    <name type="common">Parasitic roundworm</name>
    <dbReference type="NCBI Taxonomy" id="6337"/>
    <lineage>
        <taxon>Eukaryota</taxon>
        <taxon>Metazoa</taxon>
        <taxon>Ecdysozoa</taxon>
        <taxon>Nematoda</taxon>
        <taxon>Enoplea</taxon>
        <taxon>Dorylaimia</taxon>
        <taxon>Trichinellida</taxon>
        <taxon>Trichinellidae</taxon>
        <taxon>Trichinella</taxon>
    </lineage>
</organism>